<gene>
    <name evidence="5" type="ORF">AB1I55_14650</name>
</gene>
<comment type="similarity">
    <text evidence="1">Belongs to the BlaI transcriptional regulatory family.</text>
</comment>
<evidence type="ECO:0000256" key="4">
    <source>
        <dbReference type="ARBA" id="ARBA00023163"/>
    </source>
</evidence>
<keyword evidence="6" id="KW-1185">Reference proteome</keyword>
<accession>A0ABV3MH14</accession>
<name>A0ABV3MH14_9ENTE</name>
<evidence type="ECO:0000256" key="1">
    <source>
        <dbReference type="ARBA" id="ARBA00011046"/>
    </source>
</evidence>
<dbReference type="Pfam" id="PF03965">
    <property type="entry name" value="Penicillinase_R"/>
    <property type="match status" value="1"/>
</dbReference>
<dbReference type="InterPro" id="IPR036388">
    <property type="entry name" value="WH-like_DNA-bd_sf"/>
</dbReference>
<reference evidence="5 6" key="1">
    <citation type="submission" date="2024-05" db="EMBL/GenBank/DDBJ databases">
        <title>Human gut microbiome strain richness.</title>
        <authorList>
            <person name="Chen-Liaw A."/>
        </authorList>
    </citation>
    <scope>NUCLEOTIDE SEQUENCE [LARGE SCALE GENOMIC DNA]</scope>
    <source>
        <strain evidence="5 6">J1100102st1_G3_J1100102_180507</strain>
    </source>
</reference>
<protein>
    <submittedName>
        <fullName evidence="5">BlaI/MecI/CopY family transcriptional regulator</fullName>
    </submittedName>
</protein>
<evidence type="ECO:0000256" key="2">
    <source>
        <dbReference type="ARBA" id="ARBA00023015"/>
    </source>
</evidence>
<dbReference type="Gene3D" id="1.10.10.10">
    <property type="entry name" value="Winged helix-like DNA-binding domain superfamily/Winged helix DNA-binding domain"/>
    <property type="match status" value="1"/>
</dbReference>
<organism evidence="5 6">
    <name type="scientific">Enterococcus entomosocium</name>
    <dbReference type="NCBI Taxonomy" id="3034352"/>
    <lineage>
        <taxon>Bacteria</taxon>
        <taxon>Bacillati</taxon>
        <taxon>Bacillota</taxon>
        <taxon>Bacilli</taxon>
        <taxon>Lactobacillales</taxon>
        <taxon>Enterococcaceae</taxon>
        <taxon>Enterococcus</taxon>
    </lineage>
</organism>
<dbReference type="SUPFAM" id="SSF46785">
    <property type="entry name" value="Winged helix' DNA-binding domain"/>
    <property type="match status" value="1"/>
</dbReference>
<keyword evidence="2" id="KW-0805">Transcription regulation</keyword>
<dbReference type="InterPro" id="IPR005650">
    <property type="entry name" value="BlaI_family"/>
</dbReference>
<comment type="caution">
    <text evidence="5">The sequence shown here is derived from an EMBL/GenBank/DDBJ whole genome shotgun (WGS) entry which is preliminary data.</text>
</comment>
<evidence type="ECO:0000313" key="6">
    <source>
        <dbReference type="Proteomes" id="UP001554047"/>
    </source>
</evidence>
<dbReference type="RefSeq" id="WP_196044732.1">
    <property type="nucleotide sequence ID" value="NZ_JBFDTA010000014.1"/>
</dbReference>
<dbReference type="EMBL" id="JBFDTB010000030">
    <property type="protein sequence ID" value="MEW3467338.1"/>
    <property type="molecule type" value="Genomic_DNA"/>
</dbReference>
<sequence length="115" mass="13618">MELTKIEYQIMLAFYEQNKQLTKVLLLEKYPDFKVNTLYLMIDRLVNKNYLEVFIDQSITKEYLYRAKYSASEFFSQLIGQSAVHDLVEQTIKKSSNTIYLGFLLKLIQTSKNNL</sequence>
<proteinExistence type="inferred from homology"/>
<keyword evidence="3" id="KW-0238">DNA-binding</keyword>
<evidence type="ECO:0000313" key="5">
    <source>
        <dbReference type="EMBL" id="MEW3467338.1"/>
    </source>
</evidence>
<dbReference type="InterPro" id="IPR036390">
    <property type="entry name" value="WH_DNA-bd_sf"/>
</dbReference>
<dbReference type="Proteomes" id="UP001554047">
    <property type="component" value="Unassembled WGS sequence"/>
</dbReference>
<keyword evidence="4" id="KW-0804">Transcription</keyword>
<evidence type="ECO:0000256" key="3">
    <source>
        <dbReference type="ARBA" id="ARBA00023125"/>
    </source>
</evidence>